<accession>A0A844P603</accession>
<reference evidence="1 2" key="1">
    <citation type="submission" date="2019-11" db="EMBL/GenBank/DDBJ databases">
        <title>Using colonization assays and comparative genomics to discover symbiosis behaviors and factors in Vibrio fischeri.</title>
        <authorList>
            <person name="Bongrand C."/>
            <person name="Moriano-Gutierrez S."/>
            <person name="Arevalo P."/>
            <person name="Mcfall-Ngai M."/>
            <person name="Visick K."/>
            <person name="Polz M.F."/>
            <person name="Ruby E.G."/>
        </authorList>
    </citation>
    <scope>NUCLEOTIDE SEQUENCE [LARGE SCALE GENOMIC DNA]</scope>
    <source>
        <strain evidence="2">emors.4.1</strain>
    </source>
</reference>
<evidence type="ECO:0000313" key="2">
    <source>
        <dbReference type="Proteomes" id="UP000448038"/>
    </source>
</evidence>
<sequence>MNYIYKQVEKDFKKYQVVGNHSFDVFCRNYLEQDPIKSEETLNNALEIMGDYFHGRPIISDIAIVTEISHTWVHTPNGECSSEGNDIESDVYNKQHYKLHKKNSTNTSRCAEFNACLWCRHFRTIADAEHVWKLLSYRDFVIADMKASVSDYDGYEGQQEYINILNARVDEILSAIEDISSSSILEGQNLLIDNGIHPLWKFASTVSY</sequence>
<evidence type="ECO:0000313" key="1">
    <source>
        <dbReference type="EMBL" id="MUK50770.1"/>
    </source>
</evidence>
<gene>
    <name evidence="1" type="ORF">GNP88_16595</name>
</gene>
<dbReference type="AlphaFoldDB" id="A0A844P603"/>
<organism evidence="1 2">
    <name type="scientific">Aliivibrio fischeri</name>
    <name type="common">Vibrio fischeri</name>
    <dbReference type="NCBI Taxonomy" id="668"/>
    <lineage>
        <taxon>Bacteria</taxon>
        <taxon>Pseudomonadati</taxon>
        <taxon>Pseudomonadota</taxon>
        <taxon>Gammaproteobacteria</taxon>
        <taxon>Vibrionales</taxon>
        <taxon>Vibrionaceae</taxon>
        <taxon>Aliivibrio</taxon>
    </lineage>
</organism>
<dbReference type="Proteomes" id="UP000448038">
    <property type="component" value="Unassembled WGS sequence"/>
</dbReference>
<dbReference type="EMBL" id="WOBN01000027">
    <property type="protein sequence ID" value="MUK50770.1"/>
    <property type="molecule type" value="Genomic_DNA"/>
</dbReference>
<name>A0A844P603_ALIFS</name>
<protein>
    <submittedName>
        <fullName evidence="1">Uncharacterized protein</fullName>
    </submittedName>
</protein>
<proteinExistence type="predicted"/>
<comment type="caution">
    <text evidence="1">The sequence shown here is derived from an EMBL/GenBank/DDBJ whole genome shotgun (WGS) entry which is preliminary data.</text>
</comment>